<dbReference type="Proteomes" id="UP000648801">
    <property type="component" value="Unassembled WGS sequence"/>
</dbReference>
<feature type="transmembrane region" description="Helical" evidence="1">
    <location>
        <begin position="24"/>
        <end position="45"/>
    </location>
</feature>
<keyword evidence="1" id="KW-0812">Transmembrane</keyword>
<dbReference type="EMBL" id="BMJB01000001">
    <property type="protein sequence ID" value="GGA54860.1"/>
    <property type="molecule type" value="Genomic_DNA"/>
</dbReference>
<evidence type="ECO:0000313" key="2">
    <source>
        <dbReference type="EMBL" id="GGA54860.1"/>
    </source>
</evidence>
<accession>A0A916RF89</accession>
<keyword evidence="1" id="KW-0472">Membrane</keyword>
<reference evidence="2" key="2">
    <citation type="submission" date="2020-09" db="EMBL/GenBank/DDBJ databases">
        <authorList>
            <person name="Sun Q."/>
            <person name="Zhou Y."/>
        </authorList>
    </citation>
    <scope>NUCLEOTIDE SEQUENCE</scope>
    <source>
        <strain evidence="2">CGMCC 1.15447</strain>
    </source>
</reference>
<evidence type="ECO:0000256" key="1">
    <source>
        <dbReference type="SAM" id="Phobius"/>
    </source>
</evidence>
<gene>
    <name evidence="2" type="ORF">GCM10011507_02700</name>
</gene>
<feature type="transmembrane region" description="Helical" evidence="1">
    <location>
        <begin position="125"/>
        <end position="142"/>
    </location>
</feature>
<dbReference type="RefSeq" id="WP_229668607.1">
    <property type="nucleotide sequence ID" value="NZ_BMJB01000001.1"/>
</dbReference>
<proteinExistence type="predicted"/>
<feature type="transmembrane region" description="Helical" evidence="1">
    <location>
        <begin position="264"/>
        <end position="288"/>
    </location>
</feature>
<dbReference type="AlphaFoldDB" id="A0A916RF89"/>
<feature type="transmembrane region" description="Helical" evidence="1">
    <location>
        <begin position="308"/>
        <end position="331"/>
    </location>
</feature>
<sequence>MGTMVKEQACLDLGKSQRLTSLDAFRGLTMAFMVLVSNPGSLAIYRPLDHSPWHGWTITDVVFPSFLWIVGVAITLSLGKRLERGVAKRTIFAQACRRALILYLLGLLIYAIPSFSFATLRWLGVLQRIAICYLAGTALYLTARLRTQILWLCGILLAYWLAMKLIPVPGFGAGNFSVEGNLAHYVDRIVLGRHNYAGTGTWDPEGIVSTLPAIGTTIFGMIAGRMLALKKTVTERVVWLFFLGNALLAAGVFLELWMPINKKLWTDSFCLFMAGMDFVIFAMFLWCLDGVKVKWRIAPLLAFGKNALAIYMVSELLSAVLYSVPAGGVSLHERIFHATFEGLARPATSSLMYAIAYMMLMYFLAWFMDKKQWYVKI</sequence>
<reference evidence="2" key="1">
    <citation type="journal article" date="2014" name="Int. J. Syst. Evol. Microbiol.">
        <title>Complete genome sequence of Corynebacterium casei LMG S-19264T (=DSM 44701T), isolated from a smear-ripened cheese.</title>
        <authorList>
            <consortium name="US DOE Joint Genome Institute (JGI-PGF)"/>
            <person name="Walter F."/>
            <person name="Albersmeier A."/>
            <person name="Kalinowski J."/>
            <person name="Ruckert C."/>
        </authorList>
    </citation>
    <scope>NUCLEOTIDE SEQUENCE</scope>
    <source>
        <strain evidence="2">CGMCC 1.15447</strain>
    </source>
</reference>
<feature type="transmembrane region" description="Helical" evidence="1">
    <location>
        <begin position="351"/>
        <end position="368"/>
    </location>
</feature>
<dbReference type="PANTHER" id="PTHR31061">
    <property type="entry name" value="LD22376P"/>
    <property type="match status" value="1"/>
</dbReference>
<feature type="transmembrane region" description="Helical" evidence="1">
    <location>
        <begin position="237"/>
        <end position="258"/>
    </location>
</feature>
<keyword evidence="1" id="KW-1133">Transmembrane helix</keyword>
<feature type="transmembrane region" description="Helical" evidence="1">
    <location>
        <begin position="100"/>
        <end position="119"/>
    </location>
</feature>
<organism evidence="2 3">
    <name type="scientific">Edaphobacter acidisoli</name>
    <dbReference type="NCBI Taxonomy" id="2040573"/>
    <lineage>
        <taxon>Bacteria</taxon>
        <taxon>Pseudomonadati</taxon>
        <taxon>Acidobacteriota</taxon>
        <taxon>Terriglobia</taxon>
        <taxon>Terriglobales</taxon>
        <taxon>Acidobacteriaceae</taxon>
        <taxon>Edaphobacter</taxon>
    </lineage>
</organism>
<protein>
    <submittedName>
        <fullName evidence="2">Membrane protein</fullName>
    </submittedName>
</protein>
<comment type="caution">
    <text evidence="2">The sequence shown here is derived from an EMBL/GenBank/DDBJ whole genome shotgun (WGS) entry which is preliminary data.</text>
</comment>
<evidence type="ECO:0000313" key="3">
    <source>
        <dbReference type="Proteomes" id="UP000648801"/>
    </source>
</evidence>
<dbReference type="PANTHER" id="PTHR31061:SF24">
    <property type="entry name" value="LD22376P"/>
    <property type="match status" value="1"/>
</dbReference>
<feature type="transmembrane region" description="Helical" evidence="1">
    <location>
        <begin position="149"/>
        <end position="166"/>
    </location>
</feature>
<feature type="transmembrane region" description="Helical" evidence="1">
    <location>
        <begin position="207"/>
        <end position="228"/>
    </location>
</feature>
<keyword evidence="3" id="KW-1185">Reference proteome</keyword>
<feature type="transmembrane region" description="Helical" evidence="1">
    <location>
        <begin position="57"/>
        <end position="79"/>
    </location>
</feature>
<name>A0A916RF89_9BACT</name>